<dbReference type="GeneTree" id="ENSGT00950000183058"/>
<feature type="compositionally biased region" description="Low complexity" evidence="11">
    <location>
        <begin position="490"/>
        <end position="501"/>
    </location>
</feature>
<dbReference type="SUPFAM" id="SSF48726">
    <property type="entry name" value="Immunoglobulin"/>
    <property type="match status" value="1"/>
</dbReference>
<protein>
    <submittedName>
        <fullName evidence="13">Immunoglobulin-like domain containing receptor 2</fullName>
    </submittedName>
</protein>
<reference evidence="13" key="2">
    <citation type="submission" date="2025-09" db="UniProtKB">
        <authorList>
            <consortium name="Ensembl"/>
        </authorList>
    </citation>
    <scope>IDENTIFICATION</scope>
</reference>
<dbReference type="InterPro" id="IPR008664">
    <property type="entry name" value="LISCH7"/>
</dbReference>
<dbReference type="InterPro" id="IPR003599">
    <property type="entry name" value="Ig_sub"/>
</dbReference>
<proteinExistence type="inferred from homology"/>
<dbReference type="Pfam" id="PF05624">
    <property type="entry name" value="LSR"/>
    <property type="match status" value="1"/>
</dbReference>
<keyword evidence="6" id="KW-1133">Transmembrane helix</keyword>
<dbReference type="InterPro" id="IPR013783">
    <property type="entry name" value="Ig-like_fold"/>
</dbReference>
<evidence type="ECO:0000256" key="10">
    <source>
        <dbReference type="ARBA" id="ARBA00046288"/>
    </source>
</evidence>
<keyword evidence="5" id="KW-0965">Cell junction</keyword>
<comment type="subcellular location">
    <subcellularLocation>
        <location evidence="1">Cell junction</location>
        <location evidence="1">Tight junction</location>
    </subcellularLocation>
    <subcellularLocation>
        <location evidence="10">Endomembrane system</location>
        <topology evidence="10">Single-pass type I membrane protein</topology>
    </subcellularLocation>
</comment>
<evidence type="ECO:0000256" key="9">
    <source>
        <dbReference type="ARBA" id="ARBA00023319"/>
    </source>
</evidence>
<dbReference type="Ensembl" id="ENSHCOT00000009534.1">
    <property type="protein sequence ID" value="ENSHCOP00000002967.1"/>
    <property type="gene ID" value="ENSHCOG00000004233.1"/>
</dbReference>
<sequence>MLFQSVVLPCHYRTSSTQQPVVQWWYKSFCHDRTGDSFLPLHLPGTKASGKADKSHVDCADRFRTVRVVASAQGSTTTRADYYTNRDISIINKADLRIGQVQWGDSGVYFCKVVVSDDLEGTDEAQLELLVLGRTSEQADILPEFDVEIMPEWAFVGCVGLGSILFLLLMGICWCQCCPHSCCCYVKCCCSFSLRGPPAQMQMYPYFIPGVPTVMPLAPTSHPEANLTSVVSVPSMASIPTLENNLAGAASLSELSSLHEGGNADFRHTYHTVQVKALPPIADADDQVSVRTAPRTLSQSFDACPTRSHRWNACSEHIQRKPLSRRGRTGSLDELEDFARSYNSRSRRAEPPDNGDYSPPRRRNRDDDDGWDPGSRLPLPRKRRGTWDGELASQPACYEDYDGAFLTHVMESKARGDRGAARPADDSDTLSKGKGGNSSYSRSPSHRPDEEDPLPPYSECEAEHWYRTRGSVRTERLDSSESTMRQEKLTSSPQCSPSTSKSLVHTTTMLRVSFFNAFFFLDLVVPQK</sequence>
<feature type="compositionally biased region" description="Basic and acidic residues" evidence="11">
    <location>
        <begin position="461"/>
        <end position="488"/>
    </location>
</feature>
<dbReference type="OMA" id="AESHICT"/>
<name>A0A3Q2XGV0_HIPCM</name>
<evidence type="ECO:0000256" key="5">
    <source>
        <dbReference type="ARBA" id="ARBA00022949"/>
    </source>
</evidence>
<evidence type="ECO:0000256" key="2">
    <source>
        <dbReference type="ARBA" id="ARBA00009491"/>
    </source>
</evidence>
<evidence type="ECO:0000256" key="3">
    <source>
        <dbReference type="ARBA" id="ARBA00022427"/>
    </source>
</evidence>
<evidence type="ECO:0000313" key="13">
    <source>
        <dbReference type="Ensembl" id="ENSHCOP00000002967.1"/>
    </source>
</evidence>
<evidence type="ECO:0000256" key="8">
    <source>
        <dbReference type="ARBA" id="ARBA00023157"/>
    </source>
</evidence>
<keyword evidence="8" id="KW-1015">Disulfide bond</keyword>
<evidence type="ECO:0000256" key="6">
    <source>
        <dbReference type="ARBA" id="ARBA00022989"/>
    </source>
</evidence>
<evidence type="ECO:0000256" key="1">
    <source>
        <dbReference type="ARBA" id="ARBA00004435"/>
    </source>
</evidence>
<dbReference type="Gene3D" id="2.60.40.10">
    <property type="entry name" value="Immunoglobulins"/>
    <property type="match status" value="1"/>
</dbReference>
<feature type="region of interest" description="Disordered" evidence="11">
    <location>
        <begin position="413"/>
        <end position="501"/>
    </location>
</feature>
<evidence type="ECO:0000313" key="14">
    <source>
        <dbReference type="Proteomes" id="UP000264820"/>
    </source>
</evidence>
<keyword evidence="4" id="KW-0812">Transmembrane</keyword>
<dbReference type="PANTHER" id="PTHR15923:SF0">
    <property type="entry name" value="IMMUNOGLOBULIN-LIKE DOMAIN-CONTAINING RECEPTOR 2"/>
    <property type="match status" value="1"/>
</dbReference>
<organism evidence="13 14">
    <name type="scientific">Hippocampus comes</name>
    <name type="common">Tiger tail seahorse</name>
    <dbReference type="NCBI Taxonomy" id="109280"/>
    <lineage>
        <taxon>Eukaryota</taxon>
        <taxon>Metazoa</taxon>
        <taxon>Chordata</taxon>
        <taxon>Craniata</taxon>
        <taxon>Vertebrata</taxon>
        <taxon>Euteleostomi</taxon>
        <taxon>Actinopterygii</taxon>
        <taxon>Neopterygii</taxon>
        <taxon>Teleostei</taxon>
        <taxon>Neoteleostei</taxon>
        <taxon>Acanthomorphata</taxon>
        <taxon>Syngnathiaria</taxon>
        <taxon>Syngnathiformes</taxon>
        <taxon>Syngnathoidei</taxon>
        <taxon>Syngnathidae</taxon>
        <taxon>Hippocampus</taxon>
    </lineage>
</organism>
<dbReference type="GO" id="GO:0016020">
    <property type="term" value="C:membrane"/>
    <property type="evidence" value="ECO:0007669"/>
    <property type="project" value="TreeGrafter"/>
</dbReference>
<feature type="domain" description="Ig-like" evidence="12">
    <location>
        <begin position="1"/>
        <end position="128"/>
    </location>
</feature>
<dbReference type="Proteomes" id="UP000264820">
    <property type="component" value="Unplaced"/>
</dbReference>
<dbReference type="GO" id="GO:0012505">
    <property type="term" value="C:endomembrane system"/>
    <property type="evidence" value="ECO:0007669"/>
    <property type="project" value="UniProtKB-SubCell"/>
</dbReference>
<dbReference type="AlphaFoldDB" id="A0A3Q2XGV0"/>
<accession>A0A3Q2XGV0</accession>
<dbReference type="STRING" id="109280.ENSHCOP00000002967"/>
<evidence type="ECO:0000259" key="12">
    <source>
        <dbReference type="PROSITE" id="PS50835"/>
    </source>
</evidence>
<dbReference type="InterPro" id="IPR036179">
    <property type="entry name" value="Ig-like_dom_sf"/>
</dbReference>
<keyword evidence="14" id="KW-1185">Reference proteome</keyword>
<dbReference type="PANTHER" id="PTHR15923">
    <property type="entry name" value="TRANSMEMBRANE AND IMMUNOGLOBULIN DOMAIN-CONTAINING PROTEIN"/>
    <property type="match status" value="1"/>
</dbReference>
<evidence type="ECO:0000256" key="7">
    <source>
        <dbReference type="ARBA" id="ARBA00023136"/>
    </source>
</evidence>
<feature type="compositionally biased region" description="Basic and acidic residues" evidence="11">
    <location>
        <begin position="413"/>
        <end position="431"/>
    </location>
</feature>
<dbReference type="GO" id="GO:0031016">
    <property type="term" value="P:pancreas development"/>
    <property type="evidence" value="ECO:0007669"/>
    <property type="project" value="TreeGrafter"/>
</dbReference>
<dbReference type="SMART" id="SM00409">
    <property type="entry name" value="IG"/>
    <property type="match status" value="1"/>
</dbReference>
<dbReference type="InterPro" id="IPR007110">
    <property type="entry name" value="Ig-like_dom"/>
</dbReference>
<feature type="region of interest" description="Disordered" evidence="11">
    <location>
        <begin position="340"/>
        <end position="388"/>
    </location>
</feature>
<dbReference type="InterPro" id="IPR051874">
    <property type="entry name" value="Ig-like_domain-LISCH7"/>
</dbReference>
<dbReference type="GO" id="GO:0005923">
    <property type="term" value="C:bicellular tight junction"/>
    <property type="evidence" value="ECO:0007669"/>
    <property type="project" value="UniProtKB-SubCell"/>
</dbReference>
<evidence type="ECO:0000256" key="4">
    <source>
        <dbReference type="ARBA" id="ARBA00022692"/>
    </source>
</evidence>
<comment type="similarity">
    <text evidence="2">Belongs to the immunoglobulin superfamily. LISCH7 family.</text>
</comment>
<dbReference type="PROSITE" id="PS50835">
    <property type="entry name" value="IG_LIKE"/>
    <property type="match status" value="1"/>
</dbReference>
<keyword evidence="3" id="KW-0796">Tight junction</keyword>
<reference evidence="13" key="1">
    <citation type="submission" date="2025-08" db="UniProtKB">
        <authorList>
            <consortium name="Ensembl"/>
        </authorList>
    </citation>
    <scope>IDENTIFICATION</scope>
</reference>
<keyword evidence="7" id="KW-0472">Membrane</keyword>
<keyword evidence="9" id="KW-0393">Immunoglobulin domain</keyword>
<evidence type="ECO:0000256" key="11">
    <source>
        <dbReference type="SAM" id="MobiDB-lite"/>
    </source>
</evidence>